<name>A0A448YRZ5_BRENA</name>
<dbReference type="PANTHER" id="PTHR28106">
    <property type="entry name" value="MITOCHONDRIAL ATPASE COMPLEX SUBUNIT ATP10"/>
    <property type="match status" value="1"/>
</dbReference>
<dbReference type="GO" id="GO:0033615">
    <property type="term" value="P:mitochondrial proton-transporting ATP synthase complex assembly"/>
    <property type="evidence" value="ECO:0007669"/>
    <property type="project" value="TreeGrafter"/>
</dbReference>
<dbReference type="Proteomes" id="UP000290900">
    <property type="component" value="Unassembled WGS sequence"/>
</dbReference>
<dbReference type="PANTHER" id="PTHR28106:SF1">
    <property type="entry name" value="MITOCHONDRIAL ATPASE COMPLEX SUBUNIT ATP10"/>
    <property type="match status" value="1"/>
</dbReference>
<dbReference type="GO" id="GO:0005743">
    <property type="term" value="C:mitochondrial inner membrane"/>
    <property type="evidence" value="ECO:0007669"/>
    <property type="project" value="TreeGrafter"/>
</dbReference>
<dbReference type="AlphaFoldDB" id="A0A448YRZ5"/>
<proteinExistence type="predicted"/>
<protein>
    <submittedName>
        <fullName evidence="1">DEKNAAC104994</fullName>
    </submittedName>
</protein>
<reference evidence="1 2" key="1">
    <citation type="submission" date="2018-12" db="EMBL/GenBank/DDBJ databases">
        <authorList>
            <person name="Tiukova I."/>
            <person name="Dainat J."/>
        </authorList>
    </citation>
    <scope>NUCLEOTIDE SEQUENCE [LARGE SCALE GENOMIC DNA]</scope>
</reference>
<dbReference type="OrthoDB" id="17089at2759"/>
<dbReference type="STRING" id="13370.A0A448YRZ5"/>
<dbReference type="Pfam" id="PF05176">
    <property type="entry name" value="ATP-synt_10"/>
    <property type="match status" value="1"/>
</dbReference>
<evidence type="ECO:0000313" key="2">
    <source>
        <dbReference type="Proteomes" id="UP000290900"/>
    </source>
</evidence>
<dbReference type="FunCoup" id="A0A448YRZ5">
    <property type="interactions" value="160"/>
</dbReference>
<organism evidence="1 2">
    <name type="scientific">Brettanomyces naardenensis</name>
    <name type="common">Yeast</name>
    <dbReference type="NCBI Taxonomy" id="13370"/>
    <lineage>
        <taxon>Eukaryota</taxon>
        <taxon>Fungi</taxon>
        <taxon>Dikarya</taxon>
        <taxon>Ascomycota</taxon>
        <taxon>Saccharomycotina</taxon>
        <taxon>Pichiomycetes</taxon>
        <taxon>Pichiales</taxon>
        <taxon>Pichiaceae</taxon>
        <taxon>Brettanomyces</taxon>
    </lineage>
</organism>
<accession>A0A448YRZ5</accession>
<keyword evidence="2" id="KW-1185">Reference proteome</keyword>
<dbReference type="EMBL" id="CAACVR010000056">
    <property type="protein sequence ID" value="VEU23678.1"/>
    <property type="molecule type" value="Genomic_DNA"/>
</dbReference>
<dbReference type="InParanoid" id="A0A448YRZ5"/>
<sequence>MVVLANKLIPFTQKRGVALFGNLGQSVGKIIPKDHVYFQVKKPIGFKERPRHLADTEKERKQQLTVNKVSIPKKIWNFYFDGITRKTRVRKIQKEMAYGGMYDFHVYNKTKGRLFAAPPSYFRREKSLFFPNFAVKTLSDDNSELIDVLSNAKVTILRVFSTQTGSHMTEDYFRIPNAEDTYLSESGMEQFHQSYPDAQIVQMILSETWAKYLMHTQLSARKLKKTIPESQYDNFLFAMREDALERDSREKLLMTNLYAGYVYVIDDSFKIRWIGSGWPEKNEVESLWKSVRGVSKEVKF</sequence>
<evidence type="ECO:0000313" key="1">
    <source>
        <dbReference type="EMBL" id="VEU23678.1"/>
    </source>
</evidence>
<dbReference type="InterPro" id="IPR007849">
    <property type="entry name" value="ATP10"/>
</dbReference>
<gene>
    <name evidence="1" type="ORF">BRENAR_LOCUS4407</name>
</gene>